<sequence>MSYKVEVMPSGHQFTVKEGQIILDAALDAGVILPYSCRSGSCISCKGKVVAGDYDPGIGTEQMMSPDEMAEGYTLFCQTTAQSDLVIESPEVRLETDIITRKMPARVLKMDRLNDDVMLVQLQMPSTEPFRYYAGQYLDFIFKDNVRRSYSIAVAPEEGKVLELHIRHMPGGMFTDRLFGVGERPIKEREILRIEGPLGTFFLREDSDKPMIFVASGTGFSPIKALMEDIIAKGIQRPITFYWGGRRPKDLYMNALVEQWAADLPFFNYIPVVSDALPEDQWQGRTGFVHQAVLDDVEDLSGYQVYACGAPIVVESARKSFINEKGLPETEFFADAFTSAKDGA</sequence>
<dbReference type="PANTHER" id="PTHR47354:SF5">
    <property type="entry name" value="PROTEIN RFBI"/>
    <property type="match status" value="1"/>
</dbReference>
<comment type="caution">
    <text evidence="5">The sequence shown here is derived from an EMBL/GenBank/DDBJ whole genome shotgun (WGS) entry which is preliminary data.</text>
</comment>
<keyword evidence="2" id="KW-0479">Metal-binding</keyword>
<dbReference type="Gene3D" id="3.10.20.30">
    <property type="match status" value="1"/>
</dbReference>
<protein>
    <submittedName>
        <fullName evidence="5">CDP-6-deoxy-delta-3,4-glucoseen reductase</fullName>
    </submittedName>
</protein>
<dbReference type="CDD" id="cd06189">
    <property type="entry name" value="flavin_oxioreductase"/>
    <property type="match status" value="1"/>
</dbReference>
<keyword evidence="2" id="KW-0411">Iron-sulfur</keyword>
<dbReference type="GO" id="GO:0016491">
    <property type="term" value="F:oxidoreductase activity"/>
    <property type="evidence" value="ECO:0007669"/>
    <property type="project" value="InterPro"/>
</dbReference>
<dbReference type="SUPFAM" id="SSF54292">
    <property type="entry name" value="2Fe-2S ferredoxin-like"/>
    <property type="match status" value="1"/>
</dbReference>
<dbReference type="RefSeq" id="WP_036560064.1">
    <property type="nucleotide sequence ID" value="NZ_JRNI01000038.1"/>
</dbReference>
<name>A0A095Z538_9BURK</name>
<organism evidence="5 6">
    <name type="scientific">Oligella urethralis DNF00040</name>
    <dbReference type="NCBI Taxonomy" id="1401065"/>
    <lineage>
        <taxon>Bacteria</taxon>
        <taxon>Pseudomonadati</taxon>
        <taxon>Pseudomonadota</taxon>
        <taxon>Betaproteobacteria</taxon>
        <taxon>Burkholderiales</taxon>
        <taxon>Alcaligenaceae</taxon>
        <taxon>Oligella</taxon>
    </lineage>
</organism>
<dbReference type="eggNOG" id="COG0543">
    <property type="taxonomic scope" value="Bacteria"/>
</dbReference>
<dbReference type="EMBL" id="JRNI01000038">
    <property type="protein sequence ID" value="KGF29456.1"/>
    <property type="molecule type" value="Genomic_DNA"/>
</dbReference>
<dbReference type="InterPro" id="IPR017927">
    <property type="entry name" value="FAD-bd_FR_type"/>
</dbReference>
<dbReference type="InterPro" id="IPR036010">
    <property type="entry name" value="2Fe-2S_ferredoxin-like_sf"/>
</dbReference>
<dbReference type="eggNOG" id="COG0633">
    <property type="taxonomic scope" value="Bacteria"/>
</dbReference>
<dbReference type="PANTHER" id="PTHR47354">
    <property type="entry name" value="NADH OXIDOREDUCTASE HCR"/>
    <property type="match status" value="1"/>
</dbReference>
<dbReference type="Pfam" id="PF00970">
    <property type="entry name" value="FAD_binding_6"/>
    <property type="match status" value="1"/>
</dbReference>
<dbReference type="InterPro" id="IPR001433">
    <property type="entry name" value="OxRdtase_FAD/NAD-bd"/>
</dbReference>
<evidence type="ECO:0000313" key="6">
    <source>
        <dbReference type="Proteomes" id="UP000029629"/>
    </source>
</evidence>
<dbReference type="InterPro" id="IPR017938">
    <property type="entry name" value="Riboflavin_synthase-like_b-brl"/>
</dbReference>
<dbReference type="InterPro" id="IPR039261">
    <property type="entry name" value="FNR_nucleotide-bd"/>
</dbReference>
<dbReference type="InterPro" id="IPR008333">
    <property type="entry name" value="Cbr1-like_FAD-bd_dom"/>
</dbReference>
<evidence type="ECO:0000256" key="2">
    <source>
        <dbReference type="ARBA" id="ARBA00022714"/>
    </source>
</evidence>
<dbReference type="Proteomes" id="UP000029629">
    <property type="component" value="Unassembled WGS sequence"/>
</dbReference>
<dbReference type="PRINTS" id="PR00410">
    <property type="entry name" value="PHEHYDRXLASE"/>
</dbReference>
<keyword evidence="6" id="KW-1185">Reference proteome</keyword>
<evidence type="ECO:0000313" key="5">
    <source>
        <dbReference type="EMBL" id="KGF29456.1"/>
    </source>
</evidence>
<reference evidence="5 6" key="1">
    <citation type="submission" date="2014-07" db="EMBL/GenBank/DDBJ databases">
        <authorList>
            <person name="McCorrison J."/>
            <person name="Sanka R."/>
            <person name="Torralba M."/>
            <person name="Gillis M."/>
            <person name="Haft D.H."/>
            <person name="Methe B."/>
            <person name="Sutton G."/>
            <person name="Nelson K.E."/>
        </authorList>
    </citation>
    <scope>NUCLEOTIDE SEQUENCE [LARGE SCALE GENOMIC DNA]</scope>
    <source>
        <strain evidence="5 6">DNF00040</strain>
    </source>
</reference>
<feature type="domain" description="2Fe-2S ferredoxin-type" evidence="3">
    <location>
        <begin position="3"/>
        <end position="93"/>
    </location>
</feature>
<evidence type="ECO:0000259" key="4">
    <source>
        <dbReference type="PROSITE" id="PS51384"/>
    </source>
</evidence>
<comment type="cofactor">
    <cofactor evidence="1">
        <name>FAD</name>
        <dbReference type="ChEBI" id="CHEBI:57692"/>
    </cofactor>
</comment>
<dbReference type="InterPro" id="IPR050415">
    <property type="entry name" value="MRET"/>
</dbReference>
<dbReference type="SUPFAM" id="SSF52343">
    <property type="entry name" value="Ferredoxin reductase-like, C-terminal NADP-linked domain"/>
    <property type="match status" value="1"/>
</dbReference>
<dbReference type="Pfam" id="PF00175">
    <property type="entry name" value="NAD_binding_1"/>
    <property type="match status" value="1"/>
</dbReference>
<dbReference type="InterPro" id="IPR012675">
    <property type="entry name" value="Beta-grasp_dom_sf"/>
</dbReference>
<gene>
    <name evidence="5" type="ORF">HMPREF2130_08725</name>
</gene>
<keyword evidence="2" id="KW-0001">2Fe-2S</keyword>
<feature type="domain" description="FAD-binding FR-type" evidence="4">
    <location>
        <begin position="100"/>
        <end position="204"/>
    </location>
</feature>
<dbReference type="Pfam" id="PF00111">
    <property type="entry name" value="Fer2"/>
    <property type="match status" value="1"/>
</dbReference>
<proteinExistence type="predicted"/>
<keyword evidence="2" id="KW-0408">Iron</keyword>
<dbReference type="InterPro" id="IPR001041">
    <property type="entry name" value="2Fe-2S_ferredoxin-type"/>
</dbReference>
<dbReference type="CDD" id="cd00207">
    <property type="entry name" value="fer2"/>
    <property type="match status" value="1"/>
</dbReference>
<evidence type="ECO:0000259" key="3">
    <source>
        <dbReference type="PROSITE" id="PS51085"/>
    </source>
</evidence>
<dbReference type="PROSITE" id="PS51384">
    <property type="entry name" value="FAD_FR"/>
    <property type="match status" value="1"/>
</dbReference>
<dbReference type="Gene3D" id="3.40.50.80">
    <property type="entry name" value="Nucleotide-binding domain of ferredoxin-NADP reductase (FNR) module"/>
    <property type="match status" value="1"/>
</dbReference>
<dbReference type="OrthoDB" id="9806195at2"/>
<evidence type="ECO:0000256" key="1">
    <source>
        <dbReference type="ARBA" id="ARBA00001974"/>
    </source>
</evidence>
<dbReference type="PROSITE" id="PS51085">
    <property type="entry name" value="2FE2S_FER_2"/>
    <property type="match status" value="1"/>
</dbReference>
<dbReference type="SUPFAM" id="SSF63380">
    <property type="entry name" value="Riboflavin synthase domain-like"/>
    <property type="match status" value="1"/>
</dbReference>
<dbReference type="GO" id="GO:0051537">
    <property type="term" value="F:2 iron, 2 sulfur cluster binding"/>
    <property type="evidence" value="ECO:0007669"/>
    <property type="project" value="UniProtKB-KW"/>
</dbReference>
<accession>A0A095Z538</accession>
<dbReference type="AlphaFoldDB" id="A0A095Z538"/>
<dbReference type="Gene3D" id="2.40.30.10">
    <property type="entry name" value="Translation factors"/>
    <property type="match status" value="1"/>
</dbReference>